<dbReference type="InterPro" id="IPR001478">
    <property type="entry name" value="PDZ"/>
</dbReference>
<dbReference type="STRING" id="981222.Cabther_A1335"/>
<proteinExistence type="predicted"/>
<dbReference type="Pfam" id="PF07228">
    <property type="entry name" value="SpoIIE"/>
    <property type="match status" value="1"/>
</dbReference>
<dbReference type="PANTHER" id="PTHR43156">
    <property type="entry name" value="STAGE II SPORULATION PROTEIN E-RELATED"/>
    <property type="match status" value="1"/>
</dbReference>
<dbReference type="SMART" id="SM00331">
    <property type="entry name" value="PP2C_SIG"/>
    <property type="match status" value="1"/>
</dbReference>
<accession>G2LFX3</accession>
<dbReference type="RefSeq" id="WP_014099823.1">
    <property type="nucleotide sequence ID" value="NC_016024.1"/>
</dbReference>
<dbReference type="InterPro" id="IPR036457">
    <property type="entry name" value="PPM-type-like_dom_sf"/>
</dbReference>
<dbReference type="GO" id="GO:0016791">
    <property type="term" value="F:phosphatase activity"/>
    <property type="evidence" value="ECO:0007669"/>
    <property type="project" value="TreeGrafter"/>
</dbReference>
<feature type="transmembrane region" description="Helical" evidence="2">
    <location>
        <begin position="333"/>
        <end position="352"/>
    </location>
</feature>
<dbReference type="PROSITE" id="PS50106">
    <property type="entry name" value="PDZ"/>
    <property type="match status" value="1"/>
</dbReference>
<keyword evidence="2" id="KW-0812">Transmembrane</keyword>
<evidence type="ECO:0000313" key="5">
    <source>
        <dbReference type="Proteomes" id="UP000006791"/>
    </source>
</evidence>
<dbReference type="PANTHER" id="PTHR43156:SF2">
    <property type="entry name" value="STAGE II SPORULATION PROTEIN E"/>
    <property type="match status" value="1"/>
</dbReference>
<feature type="domain" description="PDZ" evidence="3">
    <location>
        <begin position="23"/>
        <end position="104"/>
    </location>
</feature>
<dbReference type="SMART" id="SM00228">
    <property type="entry name" value="PDZ"/>
    <property type="match status" value="1"/>
</dbReference>
<reference evidence="4 5" key="1">
    <citation type="journal article" date="2012" name="Environ. Microbiol.">
        <title>Complete genome of Candidatus Chloracidobacterium thermophilum, a chlorophyll-based photoheterotroph belonging to the phylum Acidobacteria.</title>
        <authorList>
            <person name="Garcia Costas A.M."/>
            <person name="Liu Z."/>
            <person name="Tomsho L.P."/>
            <person name="Schuster S.C."/>
            <person name="Ward D.M."/>
            <person name="Bryant D.A."/>
        </authorList>
    </citation>
    <scope>NUCLEOTIDE SEQUENCE [LARGE SCALE GENOMIC DNA]</scope>
    <source>
        <strain evidence="4 5">B</strain>
    </source>
</reference>
<dbReference type="KEGG" id="ctm:Cabther_A1335"/>
<dbReference type="Gene3D" id="2.30.42.10">
    <property type="match status" value="1"/>
</dbReference>
<organism evidence="4 5">
    <name type="scientific">Chloracidobacterium thermophilum (strain B)</name>
    <dbReference type="NCBI Taxonomy" id="981222"/>
    <lineage>
        <taxon>Bacteria</taxon>
        <taxon>Pseudomonadati</taxon>
        <taxon>Acidobacteriota</taxon>
        <taxon>Terriglobia</taxon>
        <taxon>Terriglobales</taxon>
        <taxon>Acidobacteriaceae</taxon>
        <taxon>Chloracidobacterium</taxon>
    </lineage>
</organism>
<feature type="transmembrane region" description="Helical" evidence="2">
    <location>
        <begin position="301"/>
        <end position="321"/>
    </location>
</feature>
<dbReference type="SMART" id="SM00065">
    <property type="entry name" value="GAF"/>
    <property type="match status" value="1"/>
</dbReference>
<keyword evidence="1" id="KW-0378">Hydrolase</keyword>
<feature type="transmembrane region" description="Helical" evidence="2">
    <location>
        <begin position="161"/>
        <end position="181"/>
    </location>
</feature>
<feature type="transmembrane region" description="Helical" evidence="2">
    <location>
        <begin position="228"/>
        <end position="245"/>
    </location>
</feature>
<name>G2LFX3_CHLTF</name>
<dbReference type="InterPro" id="IPR001932">
    <property type="entry name" value="PPM-type_phosphatase-like_dom"/>
</dbReference>
<dbReference type="EMBL" id="CP002514">
    <property type="protein sequence ID" value="AEP12086.1"/>
    <property type="molecule type" value="Genomic_DNA"/>
</dbReference>
<gene>
    <name evidence="4" type="ordered locus">Cabther_A1335</name>
</gene>
<evidence type="ECO:0000259" key="3">
    <source>
        <dbReference type="PROSITE" id="PS50106"/>
    </source>
</evidence>
<dbReference type="Pfam" id="PF00595">
    <property type="entry name" value="PDZ"/>
    <property type="match status" value="1"/>
</dbReference>
<keyword evidence="2" id="KW-1133">Transmembrane helix</keyword>
<dbReference type="HOGENOM" id="CLU_328924_0_0_0"/>
<dbReference type="InterPro" id="IPR036034">
    <property type="entry name" value="PDZ_sf"/>
</dbReference>
<feature type="transmembrane region" description="Helical" evidence="2">
    <location>
        <begin position="413"/>
        <end position="435"/>
    </location>
</feature>
<feature type="transmembrane region" description="Helical" evidence="2">
    <location>
        <begin position="372"/>
        <end position="393"/>
    </location>
</feature>
<evidence type="ECO:0000313" key="4">
    <source>
        <dbReference type="EMBL" id="AEP12086.1"/>
    </source>
</evidence>
<feature type="transmembrane region" description="Helical" evidence="2">
    <location>
        <begin position="126"/>
        <end position="149"/>
    </location>
</feature>
<dbReference type="AlphaFoldDB" id="G2LFX3"/>
<dbReference type="InterPro" id="IPR003018">
    <property type="entry name" value="GAF"/>
</dbReference>
<feature type="transmembrane region" description="Helical" evidence="2">
    <location>
        <begin position="187"/>
        <end position="208"/>
    </location>
</feature>
<dbReference type="SUPFAM" id="SSF81606">
    <property type="entry name" value="PP2C-like"/>
    <property type="match status" value="1"/>
</dbReference>
<dbReference type="Pfam" id="PF01590">
    <property type="entry name" value="GAF"/>
    <property type="match status" value="1"/>
</dbReference>
<dbReference type="SUPFAM" id="SSF55781">
    <property type="entry name" value="GAF domain-like"/>
    <property type="match status" value="1"/>
</dbReference>
<dbReference type="Gene3D" id="3.60.40.10">
    <property type="entry name" value="PPM-type phosphatase domain"/>
    <property type="match status" value="1"/>
</dbReference>
<feature type="transmembrane region" description="Helical" evidence="2">
    <location>
        <begin position="265"/>
        <end position="285"/>
    </location>
</feature>
<evidence type="ECO:0000256" key="2">
    <source>
        <dbReference type="SAM" id="Phobius"/>
    </source>
</evidence>
<dbReference type="SUPFAM" id="SSF50156">
    <property type="entry name" value="PDZ domain-like"/>
    <property type="match status" value="1"/>
</dbReference>
<keyword evidence="2" id="KW-0472">Membrane</keyword>
<evidence type="ECO:0000256" key="1">
    <source>
        <dbReference type="ARBA" id="ARBA00022801"/>
    </source>
</evidence>
<dbReference type="Proteomes" id="UP000006791">
    <property type="component" value="Chromosome 1"/>
</dbReference>
<dbReference type="OrthoDB" id="319881at2"/>
<sequence>MAHRTLSLLSLWLLTVLVGFYVVVRLASGVTELRSWSAGLVLEETQPVVRFVEEGSAAQQAGLEPGDEIFQPDGRPLKAFSDYACLRRMAEQTKVLPLLVKKRDGQFYRVEVRLLPPTGSWFSLEFFFAIETALIVLLCAGVGLAVCWLRWLRWEDATARFGGLFFISLSTLFGSAQSALLPPWVSIPAGLLQTIGSSAAGYLCLCFFLEFPTPTRLSQPARWLKQGYGWVTLFLGLLSVTNFTVRLASFEATHWLHTVPLVNELLSARIITLWIGLASPFGLYLDRRRTQTPEQARRLKVFTVGSAVGVIPVLLLILATYTFKLNAEDYPWLYVLPIALFPLFPLSFAYVVVRHRVLGVQQILRSGVRYLFVSRGVIVLECLVFYFLARYLVFPLVLWGHRLVGQQPTFFSLSLWMVATGGTFLGLALSINPHLQKTIDRRFFREAYQVQQVLSDLAASVRQATNIEEMLRRVAATVDAALHVKTIGFLLHPSLLGSPAETITNGTPPMLRGFACRFGLNTSGIVESELSFPLTSPLIARLRREPEPFDLEPESTDGIPYGKHPTLRRLDSHLLIPLVSGDNLLGVFSLGPKLSGEPYTSEDKALLMAVAESVALRLDNAQLVRRLTAEATLRRELEIAREMQQRLLPSAPPRLPGLDVVGVSFPANDVGGDYYDFLRLDMYRLAVAIGDVAGHGISSGLLMALAKGGLHNQVRSDTDPSAVMAAMNQLIAVSGSRRDLMTLTYCVIDTATQTIAMANAGHPPAYHYHADTGLVEALEHGAYPLGVRRHSHYPTRCVTYRPGDTVVFYTDGLIEARNAAGEVFGFERLETLLAQYGNCSAAELQTTLLNALRTFLGELTAEDDVTLVIIHFT</sequence>
<keyword evidence="5" id="KW-1185">Reference proteome</keyword>
<dbReference type="InterPro" id="IPR052016">
    <property type="entry name" value="Bact_Sigma-Reg"/>
</dbReference>
<dbReference type="Gene3D" id="3.30.450.40">
    <property type="match status" value="1"/>
</dbReference>
<dbReference type="InterPro" id="IPR029016">
    <property type="entry name" value="GAF-like_dom_sf"/>
</dbReference>
<protein>
    <submittedName>
        <fullName evidence="4">Serine phosphatase RsbU, regulator of sigma subunit</fullName>
    </submittedName>
</protein>